<keyword evidence="2" id="KW-0662">Pyridine nucleotide biosynthesis</keyword>
<dbReference type="GO" id="GO:0046872">
    <property type="term" value="F:metal ion binding"/>
    <property type="evidence" value="ECO:0007669"/>
    <property type="project" value="UniProtKB-KW"/>
</dbReference>
<comment type="pathway">
    <text evidence="5">Cofactor biosynthesis; nicotinate biosynthesis; nicotinate from nicotinamide: step 1/1.</text>
</comment>
<dbReference type="InterPro" id="IPR000868">
    <property type="entry name" value="Isochorismatase-like_dom"/>
</dbReference>
<comment type="similarity">
    <text evidence="1">Belongs to the isochorismatase family.</text>
</comment>
<name>A0A8H6IR42_9PEZI</name>
<comment type="caution">
    <text evidence="9">The sequence shown here is derived from an EMBL/GenBank/DDBJ whole genome shotgun (WGS) entry which is preliminary data.</text>
</comment>
<evidence type="ECO:0000256" key="6">
    <source>
        <dbReference type="ARBA" id="ARBA00039017"/>
    </source>
</evidence>
<keyword evidence="3" id="KW-0479">Metal-binding</keyword>
<evidence type="ECO:0000259" key="8">
    <source>
        <dbReference type="Pfam" id="PF00857"/>
    </source>
</evidence>
<evidence type="ECO:0000256" key="4">
    <source>
        <dbReference type="ARBA" id="ARBA00022801"/>
    </source>
</evidence>
<dbReference type="SUPFAM" id="SSF52499">
    <property type="entry name" value="Isochorismatase-like hydrolases"/>
    <property type="match status" value="1"/>
</dbReference>
<evidence type="ECO:0000256" key="3">
    <source>
        <dbReference type="ARBA" id="ARBA00022723"/>
    </source>
</evidence>
<evidence type="ECO:0000256" key="5">
    <source>
        <dbReference type="ARBA" id="ARBA00037900"/>
    </source>
</evidence>
<dbReference type="EMBL" id="WIGN01000451">
    <property type="protein sequence ID" value="KAF6792669.1"/>
    <property type="molecule type" value="Genomic_DNA"/>
</dbReference>
<gene>
    <name evidence="9" type="ORF">CSOJ01_14119</name>
</gene>
<dbReference type="AlphaFoldDB" id="A0A8H6IR42"/>
<dbReference type="PANTHER" id="PTHR11080">
    <property type="entry name" value="PYRAZINAMIDASE/NICOTINAMIDASE"/>
    <property type="match status" value="1"/>
</dbReference>
<dbReference type="Gene3D" id="3.40.50.850">
    <property type="entry name" value="Isochorismatase-like"/>
    <property type="match status" value="1"/>
</dbReference>
<dbReference type="GO" id="GO:0008936">
    <property type="term" value="F:nicotinamidase activity"/>
    <property type="evidence" value="ECO:0007669"/>
    <property type="project" value="UniProtKB-EC"/>
</dbReference>
<sequence length="231" mass="25374">MADESFRPALIVVDFQEDFCPPNGSLAVANGRDIHPIVNSLLRMQFVVKIATKDWHPQDHVSFASNHPGKQPFVDSVAIVNPRNSTETYETRLWPVHCVQGTPGAALVPELDVAAVDIIIEKGQMREVEMYSAFYDPFKAGRVADSGLAELLGENRVTDVFVVGLAGDYCVKFTALDANREGFRTFIVEEGTRPVDVEKWDDCKGELEASGVKIVSVEGPEVRRVEAAGRG</sequence>
<dbReference type="GO" id="GO:0019363">
    <property type="term" value="P:pyridine nucleotide biosynthetic process"/>
    <property type="evidence" value="ECO:0007669"/>
    <property type="project" value="UniProtKB-KW"/>
</dbReference>
<accession>A0A8H6IR42</accession>
<dbReference type="Pfam" id="PF00857">
    <property type="entry name" value="Isochorismatase"/>
    <property type="match status" value="1"/>
</dbReference>
<keyword evidence="10" id="KW-1185">Reference proteome</keyword>
<dbReference type="PANTHER" id="PTHR11080:SF2">
    <property type="entry name" value="LD05707P"/>
    <property type="match status" value="1"/>
</dbReference>
<keyword evidence="4" id="KW-0378">Hydrolase</keyword>
<reference evidence="9 10" key="1">
    <citation type="journal article" date="2020" name="Phytopathology">
        <title>Genome Sequence Resources of Colletotrichum truncatum, C. plurivorum, C. musicola, and C. sojae: Four Species Pathogenic to Soybean (Glycine max).</title>
        <authorList>
            <person name="Rogerio F."/>
            <person name="Boufleur T.R."/>
            <person name="Ciampi-Guillardi M."/>
            <person name="Sukno S.A."/>
            <person name="Thon M.R."/>
            <person name="Massola Junior N.S."/>
            <person name="Baroncelli R."/>
        </authorList>
    </citation>
    <scope>NUCLEOTIDE SEQUENCE [LARGE SCALE GENOMIC DNA]</scope>
    <source>
        <strain evidence="9 10">LFN0009</strain>
    </source>
</reference>
<dbReference type="CDD" id="cd01011">
    <property type="entry name" value="nicotinamidase"/>
    <property type="match status" value="1"/>
</dbReference>
<feature type="domain" description="Isochorismatase-like" evidence="8">
    <location>
        <begin position="9"/>
        <end position="218"/>
    </location>
</feature>
<dbReference type="InterPro" id="IPR052347">
    <property type="entry name" value="Isochorismatase_Nicotinamidase"/>
</dbReference>
<dbReference type="InterPro" id="IPR036380">
    <property type="entry name" value="Isochorismatase-like_sf"/>
</dbReference>
<evidence type="ECO:0000256" key="7">
    <source>
        <dbReference type="ARBA" id="ARBA00043224"/>
    </source>
</evidence>
<evidence type="ECO:0000256" key="1">
    <source>
        <dbReference type="ARBA" id="ARBA00006336"/>
    </source>
</evidence>
<evidence type="ECO:0000256" key="2">
    <source>
        <dbReference type="ARBA" id="ARBA00022642"/>
    </source>
</evidence>
<dbReference type="Proteomes" id="UP000652219">
    <property type="component" value="Unassembled WGS sequence"/>
</dbReference>
<protein>
    <recommendedName>
        <fullName evidence="6">nicotinamidase</fullName>
        <ecNumber evidence="6">3.5.1.19</ecNumber>
    </recommendedName>
    <alternativeName>
        <fullName evidence="7">Nicotinamide deamidase</fullName>
    </alternativeName>
</protein>
<evidence type="ECO:0000313" key="9">
    <source>
        <dbReference type="EMBL" id="KAF6792669.1"/>
    </source>
</evidence>
<dbReference type="EC" id="3.5.1.19" evidence="6"/>
<evidence type="ECO:0000313" key="10">
    <source>
        <dbReference type="Proteomes" id="UP000652219"/>
    </source>
</evidence>
<proteinExistence type="inferred from homology"/>
<organism evidence="9 10">
    <name type="scientific">Colletotrichum sojae</name>
    <dbReference type="NCBI Taxonomy" id="2175907"/>
    <lineage>
        <taxon>Eukaryota</taxon>
        <taxon>Fungi</taxon>
        <taxon>Dikarya</taxon>
        <taxon>Ascomycota</taxon>
        <taxon>Pezizomycotina</taxon>
        <taxon>Sordariomycetes</taxon>
        <taxon>Hypocreomycetidae</taxon>
        <taxon>Glomerellales</taxon>
        <taxon>Glomerellaceae</taxon>
        <taxon>Colletotrichum</taxon>
        <taxon>Colletotrichum orchidearum species complex</taxon>
    </lineage>
</organism>